<evidence type="ECO:0000256" key="1">
    <source>
        <dbReference type="ARBA" id="ARBA00005417"/>
    </source>
</evidence>
<accession>A0ABW1VHN2</accession>
<dbReference type="EMBL" id="JBHSTP010000002">
    <property type="protein sequence ID" value="MFC6356536.1"/>
    <property type="molecule type" value="Genomic_DNA"/>
</dbReference>
<evidence type="ECO:0000256" key="2">
    <source>
        <dbReference type="ARBA" id="ARBA00022448"/>
    </source>
</evidence>
<protein>
    <submittedName>
        <fullName evidence="6">ABC transporter ATP-binding protein</fullName>
    </submittedName>
</protein>
<evidence type="ECO:0000256" key="3">
    <source>
        <dbReference type="ARBA" id="ARBA00022741"/>
    </source>
</evidence>
<feature type="domain" description="ABC transporter" evidence="5">
    <location>
        <begin position="2"/>
        <end position="226"/>
    </location>
</feature>
<dbReference type="GO" id="GO:0005524">
    <property type="term" value="F:ATP binding"/>
    <property type="evidence" value="ECO:0007669"/>
    <property type="project" value="UniProtKB-KW"/>
</dbReference>
<organism evidence="6 7">
    <name type="scientific">Luethyella okanaganae</name>
    <dbReference type="NCBI Taxonomy" id="69372"/>
    <lineage>
        <taxon>Bacteria</taxon>
        <taxon>Bacillati</taxon>
        <taxon>Actinomycetota</taxon>
        <taxon>Actinomycetes</taxon>
        <taxon>Micrococcales</taxon>
        <taxon>Microbacteriaceae</taxon>
        <taxon>Luethyella</taxon>
    </lineage>
</organism>
<dbReference type="PROSITE" id="PS50893">
    <property type="entry name" value="ABC_TRANSPORTER_2"/>
    <property type="match status" value="1"/>
</dbReference>
<proteinExistence type="inferred from homology"/>
<keyword evidence="7" id="KW-1185">Reference proteome</keyword>
<keyword evidence="4 6" id="KW-0067">ATP-binding</keyword>
<sequence length="298" mass="31877">MITFENVSKAIGGRAIIEDVSFVVPDGSITGFVGPNGAGKSTSMRVALGLTAAQRGQARFDGRHYRDLRAPLREVGSLLDARWLMPNLRARDVLDYCARTQGVSPRSTSLLALVGLADAAERRVGQLSLGMRQRLGIAVALIGSPRHLILDEPLNGLDPTGIAWLRDLLRQLRGEGVGILLSSHIVSELALIADNIVVISKGRIVLDGTLEALAAQGRPHVLVRTDRPDDLAAATHARGATAAQGADGRVVISGLTAREVFQVAAHQGIALDELTTRQRSLDDIYRDAIGEMPLQEDE</sequence>
<dbReference type="InterPro" id="IPR003439">
    <property type="entry name" value="ABC_transporter-like_ATP-bd"/>
</dbReference>
<evidence type="ECO:0000256" key="4">
    <source>
        <dbReference type="ARBA" id="ARBA00022840"/>
    </source>
</evidence>
<name>A0ABW1VHN2_9MICO</name>
<dbReference type="RefSeq" id="WP_386731088.1">
    <property type="nucleotide sequence ID" value="NZ_JBHSTP010000002.1"/>
</dbReference>
<evidence type="ECO:0000313" key="7">
    <source>
        <dbReference type="Proteomes" id="UP001596306"/>
    </source>
</evidence>
<gene>
    <name evidence="6" type="ORF">ACFQB0_10495</name>
</gene>
<evidence type="ECO:0000313" key="6">
    <source>
        <dbReference type="EMBL" id="MFC6356536.1"/>
    </source>
</evidence>
<dbReference type="InterPro" id="IPR027417">
    <property type="entry name" value="P-loop_NTPase"/>
</dbReference>
<dbReference type="SUPFAM" id="SSF52540">
    <property type="entry name" value="P-loop containing nucleoside triphosphate hydrolases"/>
    <property type="match status" value="1"/>
</dbReference>
<dbReference type="PANTHER" id="PTHR43335">
    <property type="entry name" value="ABC TRANSPORTER, ATP-BINDING PROTEIN"/>
    <property type="match status" value="1"/>
</dbReference>
<evidence type="ECO:0000259" key="5">
    <source>
        <dbReference type="PROSITE" id="PS50893"/>
    </source>
</evidence>
<dbReference type="PROSITE" id="PS00211">
    <property type="entry name" value="ABC_TRANSPORTER_1"/>
    <property type="match status" value="1"/>
</dbReference>
<dbReference type="InterPro" id="IPR003593">
    <property type="entry name" value="AAA+_ATPase"/>
</dbReference>
<comment type="caution">
    <text evidence="6">The sequence shown here is derived from an EMBL/GenBank/DDBJ whole genome shotgun (WGS) entry which is preliminary data.</text>
</comment>
<dbReference type="Proteomes" id="UP001596306">
    <property type="component" value="Unassembled WGS sequence"/>
</dbReference>
<dbReference type="InterPro" id="IPR017871">
    <property type="entry name" value="ABC_transporter-like_CS"/>
</dbReference>
<comment type="similarity">
    <text evidence="1">Belongs to the ABC transporter superfamily.</text>
</comment>
<reference evidence="7" key="1">
    <citation type="journal article" date="2019" name="Int. J. Syst. Evol. Microbiol.">
        <title>The Global Catalogue of Microorganisms (GCM) 10K type strain sequencing project: providing services to taxonomists for standard genome sequencing and annotation.</title>
        <authorList>
            <consortium name="The Broad Institute Genomics Platform"/>
            <consortium name="The Broad Institute Genome Sequencing Center for Infectious Disease"/>
            <person name="Wu L."/>
            <person name="Ma J."/>
        </authorList>
    </citation>
    <scope>NUCLEOTIDE SEQUENCE [LARGE SCALE GENOMIC DNA]</scope>
    <source>
        <strain evidence="7">CCUG 43304</strain>
    </source>
</reference>
<dbReference type="SMART" id="SM00382">
    <property type="entry name" value="AAA"/>
    <property type="match status" value="1"/>
</dbReference>
<keyword evidence="2" id="KW-0813">Transport</keyword>
<keyword evidence="3" id="KW-0547">Nucleotide-binding</keyword>
<dbReference type="PANTHER" id="PTHR43335:SF4">
    <property type="entry name" value="ABC TRANSPORTER, ATP-BINDING PROTEIN"/>
    <property type="match status" value="1"/>
</dbReference>
<dbReference type="Gene3D" id="3.40.50.300">
    <property type="entry name" value="P-loop containing nucleotide triphosphate hydrolases"/>
    <property type="match status" value="1"/>
</dbReference>
<dbReference type="Pfam" id="PF00005">
    <property type="entry name" value="ABC_tran"/>
    <property type="match status" value="1"/>
</dbReference>